<reference evidence="2" key="1">
    <citation type="submission" date="2021-02" db="EMBL/GenBank/DDBJ databases">
        <title>Psilocybe cubensis genome.</title>
        <authorList>
            <person name="Mckernan K.J."/>
            <person name="Crawford S."/>
            <person name="Trippe A."/>
            <person name="Kane L.T."/>
            <person name="Mclaughlin S."/>
        </authorList>
    </citation>
    <scope>NUCLEOTIDE SEQUENCE [LARGE SCALE GENOMIC DNA]</scope>
    <source>
        <strain evidence="2">MGC-MH-2018</strain>
    </source>
</reference>
<name>A0A8H7Y029_PSICU</name>
<feature type="region of interest" description="Disordered" evidence="1">
    <location>
        <begin position="1"/>
        <end position="24"/>
    </location>
</feature>
<feature type="compositionally biased region" description="Basic and acidic residues" evidence="1">
    <location>
        <begin position="14"/>
        <end position="24"/>
    </location>
</feature>
<evidence type="ECO:0000256" key="1">
    <source>
        <dbReference type="SAM" id="MobiDB-lite"/>
    </source>
</evidence>
<gene>
    <name evidence="2" type="ORF">JR316_003274</name>
</gene>
<feature type="compositionally biased region" description="Basic residues" evidence="1">
    <location>
        <begin position="1"/>
        <end position="10"/>
    </location>
</feature>
<protein>
    <submittedName>
        <fullName evidence="2">Uncharacterized protein</fullName>
    </submittedName>
</protein>
<proteinExistence type="predicted"/>
<accession>A0A8H7Y029</accession>
<evidence type="ECO:0000313" key="2">
    <source>
        <dbReference type="EMBL" id="KAG5171190.1"/>
    </source>
</evidence>
<dbReference type="AlphaFoldDB" id="A0A8H7Y029"/>
<sequence length="109" mass="12184">MEVMKLRHRAIPADPKDKNASPPPDERLHVKIIIEEGEKVFWLRKNVVTGRALDLLVAKLNLSFPGNPALCLSKIPDNDTEELVVLRNDLLLVNEIEDGSILLVTPVSQ</sequence>
<comment type="caution">
    <text evidence="2">The sequence shown here is derived from an EMBL/GenBank/DDBJ whole genome shotgun (WGS) entry which is preliminary data.</text>
</comment>
<organism evidence="2">
    <name type="scientific">Psilocybe cubensis</name>
    <name type="common">Psychedelic mushroom</name>
    <name type="synonym">Stropharia cubensis</name>
    <dbReference type="NCBI Taxonomy" id="181762"/>
    <lineage>
        <taxon>Eukaryota</taxon>
        <taxon>Fungi</taxon>
        <taxon>Dikarya</taxon>
        <taxon>Basidiomycota</taxon>
        <taxon>Agaricomycotina</taxon>
        <taxon>Agaricomycetes</taxon>
        <taxon>Agaricomycetidae</taxon>
        <taxon>Agaricales</taxon>
        <taxon>Agaricineae</taxon>
        <taxon>Strophariaceae</taxon>
        <taxon>Psilocybe</taxon>
    </lineage>
</organism>
<dbReference type="EMBL" id="JAFIQS010000003">
    <property type="protein sequence ID" value="KAG5171190.1"/>
    <property type="molecule type" value="Genomic_DNA"/>
</dbReference>